<evidence type="ECO:0008006" key="13">
    <source>
        <dbReference type="Google" id="ProtNLM"/>
    </source>
</evidence>
<dbReference type="PANTHER" id="PTHR46300">
    <property type="entry name" value="P450, PUTATIVE (EUROFUNG)-RELATED-RELATED"/>
    <property type="match status" value="1"/>
</dbReference>
<dbReference type="InterPro" id="IPR001128">
    <property type="entry name" value="Cyt_P450"/>
</dbReference>
<dbReference type="InterPro" id="IPR002401">
    <property type="entry name" value="Cyt_P450_E_grp-I"/>
</dbReference>
<evidence type="ECO:0000256" key="3">
    <source>
        <dbReference type="ARBA" id="ARBA00010617"/>
    </source>
</evidence>
<name>A0A8H3CF65_9AGAM</name>
<dbReference type="SUPFAM" id="SSF48264">
    <property type="entry name" value="Cytochrome P450"/>
    <property type="match status" value="1"/>
</dbReference>
<keyword evidence="8 10" id="KW-0503">Monooxygenase</keyword>
<evidence type="ECO:0000256" key="8">
    <source>
        <dbReference type="ARBA" id="ARBA00023033"/>
    </source>
</evidence>
<comment type="pathway">
    <text evidence="2">Secondary metabolite biosynthesis.</text>
</comment>
<dbReference type="GO" id="GO:0005506">
    <property type="term" value="F:iron ion binding"/>
    <property type="evidence" value="ECO:0007669"/>
    <property type="project" value="InterPro"/>
</dbReference>
<gene>
    <name evidence="11" type="ORF">RDB_LOCUS118913</name>
</gene>
<dbReference type="EMBL" id="CAJMWT010003948">
    <property type="protein sequence ID" value="CAE6481528.1"/>
    <property type="molecule type" value="Genomic_DNA"/>
</dbReference>
<dbReference type="GO" id="GO:0020037">
    <property type="term" value="F:heme binding"/>
    <property type="evidence" value="ECO:0007669"/>
    <property type="project" value="InterPro"/>
</dbReference>
<evidence type="ECO:0000256" key="6">
    <source>
        <dbReference type="ARBA" id="ARBA00023002"/>
    </source>
</evidence>
<dbReference type="CDD" id="cd11065">
    <property type="entry name" value="CYP64-like"/>
    <property type="match status" value="1"/>
</dbReference>
<organism evidence="11 12">
    <name type="scientific">Rhizoctonia solani</name>
    <dbReference type="NCBI Taxonomy" id="456999"/>
    <lineage>
        <taxon>Eukaryota</taxon>
        <taxon>Fungi</taxon>
        <taxon>Dikarya</taxon>
        <taxon>Basidiomycota</taxon>
        <taxon>Agaricomycotina</taxon>
        <taxon>Agaricomycetes</taxon>
        <taxon>Cantharellales</taxon>
        <taxon>Ceratobasidiaceae</taxon>
        <taxon>Rhizoctonia</taxon>
    </lineage>
</organism>
<keyword evidence="7 9" id="KW-0408">Iron</keyword>
<evidence type="ECO:0000256" key="1">
    <source>
        <dbReference type="ARBA" id="ARBA00001971"/>
    </source>
</evidence>
<dbReference type="Gene3D" id="1.10.630.10">
    <property type="entry name" value="Cytochrome P450"/>
    <property type="match status" value="1"/>
</dbReference>
<accession>A0A8H3CF65</accession>
<sequence>MQLGEQLRSKIFSLSVFGTKIIVLHDKDDAINLLDKRSAIYSDRTCPPMIREPSLLDWSDFGGLVGYGDQWRRYRRLMNPWLNKQAVTAHHGSQVHTTRKLLEGLLGHPKEVRSSRELDAELYLAISATLFRSLYGYEVNSCNDPLLVRSQKLIAHLTHAALASNFMVNTIPALRYVPEWFPGAGWKRDALKWRKEKESVMDELYKIGLENMKKDQTAHPVAGSLRAQAIDLGLTEAEADDYAKQISITILAGGADTTVGQLLMFLLAMVLHAEVQKKAQEELDFVIGSDRLPTLKDRAQLGYVERVVQETLRWAPVSPLAIPHTCFQDATYKGYRIPKGAMVFGNVWAMTRDETVYKNPEFFDPDRFLDESTPPSPVFGWGRRRCPGTHFAGASLFITIASMLMSFNIGMAQDEHGKDVIPSGEMNNSTLLTPKNFIFKLTSRSSRHEELIQRDL</sequence>
<dbReference type="PANTHER" id="PTHR46300:SF7">
    <property type="entry name" value="P450, PUTATIVE (EUROFUNG)-RELATED"/>
    <property type="match status" value="1"/>
</dbReference>
<dbReference type="PRINTS" id="PR00463">
    <property type="entry name" value="EP450I"/>
</dbReference>
<reference evidence="11" key="1">
    <citation type="submission" date="2021-01" db="EMBL/GenBank/DDBJ databases">
        <authorList>
            <person name="Kaushik A."/>
        </authorList>
    </citation>
    <scope>NUCLEOTIDE SEQUENCE</scope>
    <source>
        <strain evidence="11">AG2-2IIIB</strain>
    </source>
</reference>
<dbReference type="AlphaFoldDB" id="A0A8H3CF65"/>
<evidence type="ECO:0000256" key="10">
    <source>
        <dbReference type="RuleBase" id="RU000461"/>
    </source>
</evidence>
<evidence type="ECO:0000256" key="4">
    <source>
        <dbReference type="ARBA" id="ARBA00022617"/>
    </source>
</evidence>
<keyword evidence="5 9" id="KW-0479">Metal-binding</keyword>
<comment type="cofactor">
    <cofactor evidence="1 9">
        <name>heme</name>
        <dbReference type="ChEBI" id="CHEBI:30413"/>
    </cofactor>
</comment>
<evidence type="ECO:0000313" key="12">
    <source>
        <dbReference type="Proteomes" id="UP000663843"/>
    </source>
</evidence>
<evidence type="ECO:0000256" key="9">
    <source>
        <dbReference type="PIRSR" id="PIRSR602401-1"/>
    </source>
</evidence>
<evidence type="ECO:0000256" key="5">
    <source>
        <dbReference type="ARBA" id="ARBA00022723"/>
    </source>
</evidence>
<dbReference type="Proteomes" id="UP000663843">
    <property type="component" value="Unassembled WGS sequence"/>
</dbReference>
<keyword evidence="6 10" id="KW-0560">Oxidoreductase</keyword>
<protein>
    <recommendedName>
        <fullName evidence="13">O-methylsterigmatocystin oxidoreductase</fullName>
    </recommendedName>
</protein>
<evidence type="ECO:0000256" key="7">
    <source>
        <dbReference type="ARBA" id="ARBA00023004"/>
    </source>
</evidence>
<comment type="caution">
    <text evidence="11">The sequence shown here is derived from an EMBL/GenBank/DDBJ whole genome shotgun (WGS) entry which is preliminary data.</text>
</comment>
<feature type="binding site" description="axial binding residue" evidence="9">
    <location>
        <position position="386"/>
    </location>
    <ligand>
        <name>heme</name>
        <dbReference type="ChEBI" id="CHEBI:30413"/>
    </ligand>
    <ligandPart>
        <name>Fe</name>
        <dbReference type="ChEBI" id="CHEBI:18248"/>
    </ligandPart>
</feature>
<comment type="similarity">
    <text evidence="3 10">Belongs to the cytochrome P450 family.</text>
</comment>
<evidence type="ECO:0000313" key="11">
    <source>
        <dbReference type="EMBL" id="CAE6481528.1"/>
    </source>
</evidence>
<dbReference type="InterPro" id="IPR050364">
    <property type="entry name" value="Cytochrome_P450_fung"/>
</dbReference>
<dbReference type="GO" id="GO:0016705">
    <property type="term" value="F:oxidoreductase activity, acting on paired donors, with incorporation or reduction of molecular oxygen"/>
    <property type="evidence" value="ECO:0007669"/>
    <property type="project" value="InterPro"/>
</dbReference>
<dbReference type="Pfam" id="PF00067">
    <property type="entry name" value="p450"/>
    <property type="match status" value="1"/>
</dbReference>
<dbReference type="GO" id="GO:0004497">
    <property type="term" value="F:monooxygenase activity"/>
    <property type="evidence" value="ECO:0007669"/>
    <property type="project" value="UniProtKB-KW"/>
</dbReference>
<dbReference type="InterPro" id="IPR017972">
    <property type="entry name" value="Cyt_P450_CS"/>
</dbReference>
<dbReference type="PROSITE" id="PS00086">
    <property type="entry name" value="CYTOCHROME_P450"/>
    <property type="match status" value="1"/>
</dbReference>
<dbReference type="InterPro" id="IPR036396">
    <property type="entry name" value="Cyt_P450_sf"/>
</dbReference>
<proteinExistence type="inferred from homology"/>
<keyword evidence="4 9" id="KW-0349">Heme</keyword>
<evidence type="ECO:0000256" key="2">
    <source>
        <dbReference type="ARBA" id="ARBA00005179"/>
    </source>
</evidence>
<dbReference type="PRINTS" id="PR00385">
    <property type="entry name" value="P450"/>
</dbReference>